<comment type="catalytic activity">
    <reaction evidence="1">
        <text>2-phosphoglycolate + H2O = glycolate + phosphate</text>
        <dbReference type="Rhea" id="RHEA:14369"/>
        <dbReference type="ChEBI" id="CHEBI:15377"/>
        <dbReference type="ChEBI" id="CHEBI:29805"/>
        <dbReference type="ChEBI" id="CHEBI:43474"/>
        <dbReference type="ChEBI" id="CHEBI:58033"/>
        <dbReference type="EC" id="3.1.3.18"/>
    </reaction>
</comment>
<gene>
    <name evidence="5" type="ORF">HNP76_000171</name>
</gene>
<evidence type="ECO:0000313" key="6">
    <source>
        <dbReference type="Proteomes" id="UP000518887"/>
    </source>
</evidence>
<dbReference type="Proteomes" id="UP000518887">
    <property type="component" value="Unassembled WGS sequence"/>
</dbReference>
<name>A0A7W8G6R1_9SPIR</name>
<dbReference type="PANTHER" id="PTHR43434:SF1">
    <property type="entry name" value="PHOSPHOGLYCOLATE PHOSPHATASE"/>
    <property type="match status" value="1"/>
</dbReference>
<dbReference type="InterPro" id="IPR050155">
    <property type="entry name" value="HAD-like_hydrolase_sf"/>
</dbReference>
<dbReference type="Gene3D" id="3.40.50.1000">
    <property type="entry name" value="HAD superfamily/HAD-like"/>
    <property type="match status" value="1"/>
</dbReference>
<keyword evidence="6" id="KW-1185">Reference proteome</keyword>
<proteinExistence type="inferred from homology"/>
<dbReference type="EMBL" id="JACHFQ010000001">
    <property type="protein sequence ID" value="MBB5224831.1"/>
    <property type="molecule type" value="Genomic_DNA"/>
</dbReference>
<evidence type="ECO:0000256" key="2">
    <source>
        <dbReference type="ARBA" id="ARBA00004818"/>
    </source>
</evidence>
<accession>A0A7W8G6R1</accession>
<dbReference type="SFLD" id="SFLDS00003">
    <property type="entry name" value="Haloacid_Dehalogenase"/>
    <property type="match status" value="1"/>
</dbReference>
<dbReference type="GO" id="GO:0006281">
    <property type="term" value="P:DNA repair"/>
    <property type="evidence" value="ECO:0007669"/>
    <property type="project" value="TreeGrafter"/>
</dbReference>
<dbReference type="RefSeq" id="WP_184656504.1">
    <property type="nucleotide sequence ID" value="NZ_JACHFQ010000001.1"/>
</dbReference>
<dbReference type="PANTHER" id="PTHR43434">
    <property type="entry name" value="PHOSPHOGLYCOLATE PHOSPHATASE"/>
    <property type="match status" value="1"/>
</dbReference>
<evidence type="ECO:0000256" key="3">
    <source>
        <dbReference type="ARBA" id="ARBA00006171"/>
    </source>
</evidence>
<dbReference type="InterPro" id="IPR023214">
    <property type="entry name" value="HAD_sf"/>
</dbReference>
<dbReference type="InterPro" id="IPR006439">
    <property type="entry name" value="HAD-SF_hydro_IA"/>
</dbReference>
<dbReference type="PRINTS" id="PR00413">
    <property type="entry name" value="HADHALOGNASE"/>
</dbReference>
<dbReference type="SFLD" id="SFLDG01129">
    <property type="entry name" value="C1.5:_HAD__Beta-PGM__Phosphata"/>
    <property type="match status" value="1"/>
</dbReference>
<evidence type="ECO:0000256" key="1">
    <source>
        <dbReference type="ARBA" id="ARBA00000830"/>
    </source>
</evidence>
<dbReference type="Pfam" id="PF00702">
    <property type="entry name" value="Hydrolase"/>
    <property type="match status" value="1"/>
</dbReference>
<protein>
    <recommendedName>
        <fullName evidence="4">phosphoglycolate phosphatase</fullName>
        <ecNumber evidence="4">3.1.3.18</ecNumber>
    </recommendedName>
</protein>
<dbReference type="Gene3D" id="1.10.150.520">
    <property type="match status" value="1"/>
</dbReference>
<dbReference type="AlphaFoldDB" id="A0A7W8G6R1"/>
<reference evidence="5 6" key="1">
    <citation type="submission" date="2020-08" db="EMBL/GenBank/DDBJ databases">
        <title>Genomic Encyclopedia of Type Strains, Phase IV (KMG-IV): sequencing the most valuable type-strain genomes for metagenomic binning, comparative biology and taxonomic classification.</title>
        <authorList>
            <person name="Goeker M."/>
        </authorList>
    </citation>
    <scope>NUCLEOTIDE SEQUENCE [LARGE SCALE GENOMIC DNA]</scope>
    <source>
        <strain evidence="5 6">DSM 103462</strain>
    </source>
</reference>
<comment type="caution">
    <text evidence="5">The sequence shown here is derived from an EMBL/GenBank/DDBJ whole genome shotgun (WGS) entry which is preliminary data.</text>
</comment>
<comment type="similarity">
    <text evidence="3">Belongs to the HAD-like hydrolase superfamily. CbbY/CbbZ/Gph/YieH family.</text>
</comment>
<evidence type="ECO:0000256" key="4">
    <source>
        <dbReference type="ARBA" id="ARBA00013078"/>
    </source>
</evidence>
<dbReference type="EC" id="3.1.3.18" evidence="4"/>
<evidence type="ECO:0000313" key="5">
    <source>
        <dbReference type="EMBL" id="MBB5224831.1"/>
    </source>
</evidence>
<organism evidence="5 6">
    <name type="scientific">Treponema ruminis</name>
    <dbReference type="NCBI Taxonomy" id="744515"/>
    <lineage>
        <taxon>Bacteria</taxon>
        <taxon>Pseudomonadati</taxon>
        <taxon>Spirochaetota</taxon>
        <taxon>Spirochaetia</taxon>
        <taxon>Spirochaetales</taxon>
        <taxon>Treponemataceae</taxon>
        <taxon>Treponema</taxon>
    </lineage>
</organism>
<sequence length="222" mass="25439">MLGNIKVVAFDIDGTLYPSFSLYIRLIPYIIRHFKFYIHYNRVRRIMHRTAPLPDFYEYQGRLMAEELGCSSLRARAMIKLIAYDGLIPYFEKIKPFKHVDETFKTLREKGYKIALLSDFPPSQKGDIWGLIPYCDLILGSEAIGALKPSKYPFGVMAMAMEVEPSEILYVGNSVHFDVRGANNAGMKSAIIASPLKRMFSKKIKEADISFSNYRQFLNSVL</sequence>
<dbReference type="InterPro" id="IPR036412">
    <property type="entry name" value="HAD-like_sf"/>
</dbReference>
<dbReference type="SUPFAM" id="SSF56784">
    <property type="entry name" value="HAD-like"/>
    <property type="match status" value="1"/>
</dbReference>
<keyword evidence="5" id="KW-0378">Hydrolase</keyword>
<comment type="pathway">
    <text evidence="2">Organic acid metabolism; glycolate biosynthesis; glycolate from 2-phosphoglycolate: step 1/1.</text>
</comment>
<dbReference type="GO" id="GO:0008967">
    <property type="term" value="F:phosphoglycolate phosphatase activity"/>
    <property type="evidence" value="ECO:0007669"/>
    <property type="project" value="UniProtKB-EC"/>
</dbReference>